<dbReference type="SUPFAM" id="SSF54593">
    <property type="entry name" value="Glyoxalase/Bleomycin resistance protein/Dihydroxybiphenyl dioxygenase"/>
    <property type="match status" value="1"/>
</dbReference>
<organism evidence="2 3">
    <name type="scientific">Lactarius akahatsu</name>
    <dbReference type="NCBI Taxonomy" id="416441"/>
    <lineage>
        <taxon>Eukaryota</taxon>
        <taxon>Fungi</taxon>
        <taxon>Dikarya</taxon>
        <taxon>Basidiomycota</taxon>
        <taxon>Agaricomycotina</taxon>
        <taxon>Agaricomycetes</taxon>
        <taxon>Russulales</taxon>
        <taxon>Russulaceae</taxon>
        <taxon>Lactarius</taxon>
    </lineage>
</organism>
<comment type="caution">
    <text evidence="2">The sequence shown here is derived from an EMBL/GenBank/DDBJ whole genome shotgun (WGS) entry which is preliminary data.</text>
</comment>
<gene>
    <name evidence="2" type="ORF">EDB92DRAFT_589257</name>
</gene>
<dbReference type="Proteomes" id="UP001201163">
    <property type="component" value="Unassembled WGS sequence"/>
</dbReference>
<feature type="domain" description="Glyoxalase-like" evidence="1">
    <location>
        <begin position="8"/>
        <end position="198"/>
    </location>
</feature>
<dbReference type="EMBL" id="JAKELL010000023">
    <property type="protein sequence ID" value="KAH8992181.1"/>
    <property type="molecule type" value="Genomic_DNA"/>
</dbReference>
<name>A0AAD4QDX1_9AGAM</name>
<proteinExistence type="predicted"/>
<evidence type="ECO:0000259" key="1">
    <source>
        <dbReference type="Pfam" id="PF13468"/>
    </source>
</evidence>
<protein>
    <submittedName>
        <fullName evidence="2">Glyoxalase-like domain-containing protein</fullName>
    </submittedName>
</protein>
<evidence type="ECO:0000313" key="2">
    <source>
        <dbReference type="EMBL" id="KAH8992181.1"/>
    </source>
</evidence>
<reference evidence="2" key="1">
    <citation type="submission" date="2022-01" db="EMBL/GenBank/DDBJ databases">
        <title>Comparative genomics reveals a dynamic genome evolution in the ectomycorrhizal milk-cap (Lactarius) mushrooms.</title>
        <authorList>
            <consortium name="DOE Joint Genome Institute"/>
            <person name="Lebreton A."/>
            <person name="Tang N."/>
            <person name="Kuo A."/>
            <person name="LaButti K."/>
            <person name="Drula E."/>
            <person name="Barry K."/>
            <person name="Clum A."/>
            <person name="Lipzen A."/>
            <person name="Mousain D."/>
            <person name="Ng V."/>
            <person name="Wang R."/>
            <person name="Wang X."/>
            <person name="Dai Y."/>
            <person name="Henrissat B."/>
            <person name="Grigoriev I.V."/>
            <person name="Guerin-Laguette A."/>
            <person name="Yu F."/>
            <person name="Martin F.M."/>
        </authorList>
    </citation>
    <scope>NUCLEOTIDE SEQUENCE</scope>
    <source>
        <strain evidence="2">QP</strain>
    </source>
</reference>
<sequence length="302" mass="32416">MSPSIRTLDHIVHLTPPGTIYKTAKQFRELGFNVIAGGTHAGGLTANSLIVLPDGTYLELISFTHPESHYPHSSPSHDARHHHQWANKENGWVAYAFLGAPDAAPPISAILNGRLQAASSETRYSPEVSGGRTRPDGVEIKWELTTPARWAEKEGGSRLPFFCGDVTPRELRVPTRPESNTVHPNGAQGVAHLRVLAPPCTFAAVSAEFTAILGEAPIEGPAGAHVWLLDLLPGGATVAPELKLHPRLLLCEPDASDEAEVRFVESHGAGLFEVGVRVDEDGEKRGSSETPFGRIAWVPASV</sequence>
<dbReference type="PANTHER" id="PTHR40265:SF1">
    <property type="entry name" value="GLYOXALASE-LIKE DOMAIN-CONTAINING PROTEIN"/>
    <property type="match status" value="1"/>
</dbReference>
<dbReference type="PANTHER" id="PTHR40265">
    <property type="entry name" value="BLL2707 PROTEIN"/>
    <property type="match status" value="1"/>
</dbReference>
<dbReference type="Pfam" id="PF13468">
    <property type="entry name" value="Glyoxalase_3"/>
    <property type="match status" value="1"/>
</dbReference>
<dbReference type="Gene3D" id="3.10.180.10">
    <property type="entry name" value="2,3-Dihydroxybiphenyl 1,2-Dioxygenase, domain 1"/>
    <property type="match status" value="1"/>
</dbReference>
<dbReference type="InterPro" id="IPR025870">
    <property type="entry name" value="Glyoxalase-like_dom"/>
</dbReference>
<accession>A0AAD4QDX1</accession>
<keyword evidence="3" id="KW-1185">Reference proteome</keyword>
<dbReference type="AlphaFoldDB" id="A0AAD4QDX1"/>
<evidence type="ECO:0000313" key="3">
    <source>
        <dbReference type="Proteomes" id="UP001201163"/>
    </source>
</evidence>
<dbReference type="InterPro" id="IPR029068">
    <property type="entry name" value="Glyas_Bleomycin-R_OHBP_Dase"/>
</dbReference>